<evidence type="ECO:0000256" key="1">
    <source>
        <dbReference type="SAM" id="MobiDB-lite"/>
    </source>
</evidence>
<sequence>MNKDKARITIRLGQADQTKNTQSIPPIKEKEQDSLQTFGELDNPSPDPLAHKEIAVSKETTNDDLEIYGPKYVPNSLPTSEKRRVPFSQKVRKKRSNKIKGTSPKGLGSAVLSVSGAIALGLVFGYVVLNFFNSNTGVTPHQPSTPSAAAPMSQQLPEQAKVESSGGQQQPPVQLDVNSKEGKKVSLHLPAQSFHMIQGGVFQNKENAKPILDKIEANGWPHIFQGETPLYLFLGVSLDRNQALAIANHFKDLDVYIKEYPYSERTITLPLKADTNVTQEEWGNWFTKESELITVVGKALSEGLNEGGITAETMKEVATSHRSFLDRGREIINKLQQQQELGNRFLNDYSKGITALQRFQKEPVEGYLWQAEQAFLDAFGSKEQFLTSFK</sequence>
<organism evidence="3 4">
    <name type="scientific">Ammoniphilus resinae</name>
    <dbReference type="NCBI Taxonomy" id="861532"/>
    <lineage>
        <taxon>Bacteria</taxon>
        <taxon>Bacillati</taxon>
        <taxon>Bacillota</taxon>
        <taxon>Bacilli</taxon>
        <taxon>Bacillales</taxon>
        <taxon>Paenibacillaceae</taxon>
        <taxon>Aneurinibacillus group</taxon>
        <taxon>Ammoniphilus</taxon>
    </lineage>
</organism>
<evidence type="ECO:0008006" key="5">
    <source>
        <dbReference type="Google" id="ProtNLM"/>
    </source>
</evidence>
<keyword evidence="2" id="KW-0812">Transmembrane</keyword>
<comment type="caution">
    <text evidence="3">The sequence shown here is derived from an EMBL/GenBank/DDBJ whole genome shotgun (WGS) entry which is preliminary data.</text>
</comment>
<dbReference type="Proteomes" id="UP001519343">
    <property type="component" value="Unassembled WGS sequence"/>
</dbReference>
<proteinExistence type="predicted"/>
<reference evidence="3 4" key="1">
    <citation type="submission" date="2021-03" db="EMBL/GenBank/DDBJ databases">
        <title>Genomic Encyclopedia of Type Strains, Phase IV (KMG-IV): sequencing the most valuable type-strain genomes for metagenomic binning, comparative biology and taxonomic classification.</title>
        <authorList>
            <person name="Goeker M."/>
        </authorList>
    </citation>
    <scope>NUCLEOTIDE SEQUENCE [LARGE SCALE GENOMIC DNA]</scope>
    <source>
        <strain evidence="3 4">DSM 24738</strain>
    </source>
</reference>
<evidence type="ECO:0000313" key="3">
    <source>
        <dbReference type="EMBL" id="MBP1930402.1"/>
    </source>
</evidence>
<name>A0ABS4GJS0_9BACL</name>
<feature type="region of interest" description="Disordered" evidence="1">
    <location>
        <begin position="139"/>
        <end position="175"/>
    </location>
</feature>
<keyword evidence="4" id="KW-1185">Reference proteome</keyword>
<feature type="compositionally biased region" description="Polar residues" evidence="1">
    <location>
        <begin position="15"/>
        <end position="24"/>
    </location>
</feature>
<protein>
    <recommendedName>
        <fullName evidence="5">SPOR domain-containing protein</fullName>
    </recommendedName>
</protein>
<feature type="compositionally biased region" description="Polar residues" evidence="1">
    <location>
        <begin position="139"/>
        <end position="157"/>
    </location>
</feature>
<evidence type="ECO:0000313" key="4">
    <source>
        <dbReference type="Proteomes" id="UP001519343"/>
    </source>
</evidence>
<feature type="region of interest" description="Disordered" evidence="1">
    <location>
        <begin position="1"/>
        <end position="106"/>
    </location>
</feature>
<evidence type="ECO:0000256" key="2">
    <source>
        <dbReference type="SAM" id="Phobius"/>
    </source>
</evidence>
<gene>
    <name evidence="3" type="ORF">J2Z37_000389</name>
</gene>
<accession>A0ABS4GJS0</accession>
<dbReference type="EMBL" id="JAGGKT010000001">
    <property type="protein sequence ID" value="MBP1930402.1"/>
    <property type="molecule type" value="Genomic_DNA"/>
</dbReference>
<keyword evidence="2" id="KW-0472">Membrane</keyword>
<feature type="transmembrane region" description="Helical" evidence="2">
    <location>
        <begin position="107"/>
        <end position="129"/>
    </location>
</feature>
<dbReference type="RefSeq" id="WP_209808367.1">
    <property type="nucleotide sequence ID" value="NZ_JAGGKT010000001.1"/>
</dbReference>
<keyword evidence="2" id="KW-1133">Transmembrane helix</keyword>